<evidence type="ECO:0000313" key="4">
    <source>
        <dbReference type="Proteomes" id="UP000076612"/>
    </source>
</evidence>
<dbReference type="InterPro" id="IPR037523">
    <property type="entry name" value="VOC_core"/>
</dbReference>
<dbReference type="Proteomes" id="UP000594979">
    <property type="component" value="Chromosome"/>
</dbReference>
<sequence>MRPAAVVVCLPAADLDRSLRFYRECFDLEPSDADDIIVAFELPHLSLFLIAEAEYRTYLDRAGVGTAAVPAPGAVIVSCAITSPGEVDDVAQRAAAAGGRADPPVDLDGSHTAYIHDPDDHVWELVSNEQTARAAE</sequence>
<protein>
    <submittedName>
        <fullName evidence="2">Glyoxalase</fullName>
    </submittedName>
    <submittedName>
        <fullName evidence="3">VOC family protein</fullName>
    </submittedName>
</protein>
<dbReference type="EMBL" id="CP065682">
    <property type="protein sequence ID" value="QPS32321.1"/>
    <property type="molecule type" value="Genomic_DNA"/>
</dbReference>
<dbReference type="Pfam" id="PF00903">
    <property type="entry name" value="Glyoxalase"/>
    <property type="match status" value="1"/>
</dbReference>
<dbReference type="InterPro" id="IPR004360">
    <property type="entry name" value="Glyas_Fos-R_dOase_dom"/>
</dbReference>
<evidence type="ECO:0000259" key="1">
    <source>
        <dbReference type="PROSITE" id="PS51819"/>
    </source>
</evidence>
<dbReference type="SUPFAM" id="SSF54593">
    <property type="entry name" value="Glyoxalase/Bleomycin resistance protein/Dihydroxybiphenyl dioxygenase"/>
    <property type="match status" value="1"/>
</dbReference>
<dbReference type="AlphaFoldDB" id="A0A165DHL5"/>
<reference evidence="3 5" key="3">
    <citation type="submission" date="2020-12" db="EMBL/GenBank/DDBJ databases">
        <title>FDA dAtabase for Regulatory Grade micrObial Sequences (FDA-ARGOS): Supporting development and validation of Infectious Disease Dx tests.</title>
        <authorList>
            <person name="Sproer C."/>
            <person name="Gronow S."/>
            <person name="Severitt S."/>
            <person name="Schroder I."/>
            <person name="Tallon L."/>
            <person name="Sadzewicz L."/>
            <person name="Zhao X."/>
            <person name="Boylan J."/>
            <person name="Ott S."/>
            <person name="Bowen H."/>
            <person name="Vavikolanu K."/>
            <person name="Mehta A."/>
            <person name="Aluvathingal J."/>
            <person name="Nadendla S."/>
            <person name="Lowell S."/>
            <person name="Myers T."/>
            <person name="Yan Y."/>
            <person name="Sichtig H."/>
        </authorList>
    </citation>
    <scope>NUCLEOTIDE SEQUENCE [LARGE SCALE GENOMIC DNA]</scope>
    <source>
        <strain evidence="3 5">FDAARGOS_902</strain>
    </source>
</reference>
<dbReference type="CDD" id="cd06587">
    <property type="entry name" value="VOC"/>
    <property type="match status" value="1"/>
</dbReference>
<dbReference type="KEGG" id="bcau:I6G59_09765"/>
<dbReference type="EMBL" id="LQQR01000034">
    <property type="protein sequence ID" value="KZE15247.1"/>
    <property type="molecule type" value="Genomic_DNA"/>
</dbReference>
<dbReference type="InterPro" id="IPR029068">
    <property type="entry name" value="Glyas_Bleomycin-R_OHBP_Dase"/>
</dbReference>
<name>A0A165DHL5_9MICO</name>
<reference evidence="4" key="1">
    <citation type="submission" date="2016-01" db="EMBL/GenBank/DDBJ databases">
        <title>Draft genome of Chromobacterium sp. F49.</title>
        <authorList>
            <person name="Hong K.W."/>
        </authorList>
    </citation>
    <scope>NUCLEOTIDE SEQUENCE [LARGE SCALE GENOMIC DNA]</scope>
    <source>
        <strain evidence="4">M40</strain>
    </source>
</reference>
<dbReference type="Gene3D" id="3.10.180.10">
    <property type="entry name" value="2,3-Dihydroxybiphenyl 1,2-Dioxygenase, domain 1"/>
    <property type="match status" value="1"/>
</dbReference>
<dbReference type="Proteomes" id="UP000076612">
    <property type="component" value="Unassembled WGS sequence"/>
</dbReference>
<organism evidence="2 4">
    <name type="scientific">Brevibacterium casei</name>
    <dbReference type="NCBI Taxonomy" id="33889"/>
    <lineage>
        <taxon>Bacteria</taxon>
        <taxon>Bacillati</taxon>
        <taxon>Actinomycetota</taxon>
        <taxon>Actinomycetes</taxon>
        <taxon>Micrococcales</taxon>
        <taxon>Brevibacteriaceae</taxon>
        <taxon>Brevibacterium</taxon>
    </lineage>
</organism>
<gene>
    <name evidence="2" type="ORF">AVW13_02250</name>
    <name evidence="3" type="ORF">I6G59_09765</name>
</gene>
<evidence type="ECO:0000313" key="3">
    <source>
        <dbReference type="EMBL" id="QPS32321.1"/>
    </source>
</evidence>
<accession>A0A165DHL5</accession>
<dbReference type="PANTHER" id="PTHR36503">
    <property type="entry name" value="BLR2520 PROTEIN"/>
    <property type="match status" value="1"/>
</dbReference>
<evidence type="ECO:0000313" key="5">
    <source>
        <dbReference type="Proteomes" id="UP000594979"/>
    </source>
</evidence>
<proteinExistence type="predicted"/>
<reference evidence="2" key="2">
    <citation type="submission" date="2016-01" db="EMBL/GenBank/DDBJ databases">
        <authorList>
            <person name="Hong K.W."/>
        </authorList>
    </citation>
    <scope>NUCLEOTIDE SEQUENCE</scope>
    <source>
        <strain evidence="2">M40</strain>
    </source>
</reference>
<dbReference type="RefSeq" id="WP_063250576.1">
    <property type="nucleotide sequence ID" value="NZ_CP065682.1"/>
</dbReference>
<dbReference type="PROSITE" id="PS51819">
    <property type="entry name" value="VOC"/>
    <property type="match status" value="1"/>
</dbReference>
<dbReference type="PANTHER" id="PTHR36503:SF2">
    <property type="entry name" value="BLR2408 PROTEIN"/>
    <property type="match status" value="1"/>
</dbReference>
<evidence type="ECO:0000313" key="2">
    <source>
        <dbReference type="EMBL" id="KZE15247.1"/>
    </source>
</evidence>
<feature type="domain" description="VOC" evidence="1">
    <location>
        <begin position="2"/>
        <end position="128"/>
    </location>
</feature>